<gene>
    <name evidence="3" type="ORF">BXYJ_LOCUS5501</name>
</gene>
<feature type="region of interest" description="Disordered" evidence="1">
    <location>
        <begin position="1"/>
        <end position="34"/>
    </location>
</feature>
<accession>A0A1I7SEF0</accession>
<evidence type="ECO:0000313" key="6">
    <source>
        <dbReference type="WBParaSite" id="BXY_1140900.1"/>
    </source>
</evidence>
<dbReference type="EMBL" id="CAJFCV020000003">
    <property type="protein sequence ID" value="CAG9104018.1"/>
    <property type="molecule type" value="Genomic_DNA"/>
</dbReference>
<evidence type="ECO:0000256" key="2">
    <source>
        <dbReference type="SAM" id="Phobius"/>
    </source>
</evidence>
<protein>
    <submittedName>
        <fullName evidence="3">(pine wood nematode) hypothetical protein</fullName>
    </submittedName>
</protein>
<keyword evidence="2" id="KW-0812">Transmembrane</keyword>
<evidence type="ECO:0000313" key="5">
    <source>
        <dbReference type="Proteomes" id="UP000659654"/>
    </source>
</evidence>
<dbReference type="WBParaSite" id="BXY_1140900.1">
    <property type="protein sequence ID" value="BXY_1140900.1"/>
    <property type="gene ID" value="BXY_1140900"/>
</dbReference>
<reference evidence="3" key="2">
    <citation type="submission" date="2020-09" db="EMBL/GenBank/DDBJ databases">
        <authorList>
            <person name="Kikuchi T."/>
        </authorList>
    </citation>
    <scope>NUCLEOTIDE SEQUENCE</scope>
    <source>
        <strain evidence="3">Ka4C1</strain>
    </source>
</reference>
<evidence type="ECO:0000256" key="1">
    <source>
        <dbReference type="SAM" id="MobiDB-lite"/>
    </source>
</evidence>
<evidence type="ECO:0000313" key="4">
    <source>
        <dbReference type="Proteomes" id="UP000095284"/>
    </source>
</evidence>
<dbReference type="Proteomes" id="UP000582659">
    <property type="component" value="Unassembled WGS sequence"/>
</dbReference>
<dbReference type="AlphaFoldDB" id="A0A1I7SEF0"/>
<name>A0A1I7SEF0_BURXY</name>
<dbReference type="Proteomes" id="UP000659654">
    <property type="component" value="Unassembled WGS sequence"/>
</dbReference>
<keyword evidence="5" id="KW-1185">Reference proteome</keyword>
<reference evidence="6" key="1">
    <citation type="submission" date="2016-11" db="UniProtKB">
        <authorList>
            <consortium name="WormBaseParasite"/>
        </authorList>
    </citation>
    <scope>IDENTIFICATION</scope>
</reference>
<keyword evidence="2" id="KW-1133">Transmembrane helix</keyword>
<evidence type="ECO:0000313" key="3">
    <source>
        <dbReference type="EMBL" id="CAD5219083.1"/>
    </source>
</evidence>
<dbReference type="EMBL" id="CAJFDI010000003">
    <property type="protein sequence ID" value="CAD5219083.1"/>
    <property type="molecule type" value="Genomic_DNA"/>
</dbReference>
<organism evidence="4 6">
    <name type="scientific">Bursaphelenchus xylophilus</name>
    <name type="common">Pinewood nematode worm</name>
    <name type="synonym">Aphelenchoides xylophilus</name>
    <dbReference type="NCBI Taxonomy" id="6326"/>
    <lineage>
        <taxon>Eukaryota</taxon>
        <taxon>Metazoa</taxon>
        <taxon>Ecdysozoa</taxon>
        <taxon>Nematoda</taxon>
        <taxon>Chromadorea</taxon>
        <taxon>Rhabditida</taxon>
        <taxon>Tylenchina</taxon>
        <taxon>Tylenchomorpha</taxon>
        <taxon>Aphelenchoidea</taxon>
        <taxon>Aphelenchoididae</taxon>
        <taxon>Bursaphelenchus</taxon>
    </lineage>
</organism>
<proteinExistence type="predicted"/>
<feature type="transmembrane region" description="Helical" evidence="2">
    <location>
        <begin position="44"/>
        <end position="67"/>
    </location>
</feature>
<dbReference type="Proteomes" id="UP000095284">
    <property type="component" value="Unplaced"/>
</dbReference>
<keyword evidence="2" id="KW-0472">Membrane</keyword>
<sequence length="363" mass="42213">MTRTNVFSRDDHEPLLSSTSEELKPEFEDNEDVRDTQSCATSKLAIAILLTSVCPLIIVLTTFHYLYPHTPNESNESTLNAAYNTSQEYVILASDSNLHYVLTIPFAVQHWRNLNVSSIVMLCGTEAEYANNRATREVVAELQRLGAVVLYFKNNTLKSNNFAQNMRNFAAATSFVQRHPSNSTILITSDVDYFPFRKEDHFPDVRHGMRIVVFNPDCWILPNDIATGEYMEAKTNQMFDGQLDQYLHKINWLWYLDQRLFGLQFYRLMQKHPEYEKLISGHSLKKRIGRGLTPEEISKIDIREYDDAHISPAIYNETIWRTNRVFFRKIFSEDQAILLENYRNRAVKFVNATEIAERHFHPG</sequence>